<dbReference type="Pfam" id="PF24961">
    <property type="entry name" value="NfeD_membrane"/>
    <property type="match status" value="1"/>
</dbReference>
<evidence type="ECO:0000256" key="5">
    <source>
        <dbReference type="SAM" id="Phobius"/>
    </source>
</evidence>
<feature type="chain" id="PRO_5036768023" evidence="6">
    <location>
        <begin position="26"/>
        <end position="436"/>
    </location>
</feature>
<feature type="transmembrane region" description="Helical" evidence="5">
    <location>
        <begin position="334"/>
        <end position="357"/>
    </location>
</feature>
<protein>
    <submittedName>
        <fullName evidence="10">Nodulation protein NfeD</fullName>
    </submittedName>
</protein>
<feature type="transmembrane region" description="Helical" evidence="5">
    <location>
        <begin position="232"/>
        <end position="255"/>
    </location>
</feature>
<dbReference type="AlphaFoldDB" id="A0A932CM25"/>
<dbReference type="FunFam" id="3.90.226.10:FF:000089">
    <property type="entry name" value="Membrane-bound serine protease"/>
    <property type="match status" value="1"/>
</dbReference>
<feature type="transmembrane region" description="Helical" evidence="5">
    <location>
        <begin position="286"/>
        <end position="304"/>
    </location>
</feature>
<dbReference type="Pfam" id="PF25145">
    <property type="entry name" value="NfeD1b_N"/>
    <property type="match status" value="1"/>
</dbReference>
<sequence>MIRKAAFLVLSLWLAGAISPAFSRASGEIRVLEVDDVINPIIAEYITDGIEKAVQEQAELLIIQLDTPGGLDRSMRIIIKEMLNSSVPTVVYVAPSGSRAASAGVFITIAAHIGAMAPGTNMGAAHPVAMGGEKMDPTLSKKIENDAVAYIRSIAEKRGKNADWAEKAVRQSVSISEKEALQLKVIDLIAPSLPALLKALNGRKVETVAGPKVLRTAGKKIVHQEMNLRQRVLALLSDPNVAYLLLMLGFYGLIFELSSPGAVLPGIIGGICLVLGLYALQMLPVNYAGLRLILLAIILFRAALKVPSYGALTIGGIIAMVLGSLMLIDTPATYLRISLQLIVPMAIATAAFFSLLVRAVFRAHRIKPATGQEGLVGDIGVVRSWGGSTGRVFVQGELWEARSEDALREGEEVRIIGVEGLRLRVKRKEAPPVPSG</sequence>
<feature type="signal peptide" evidence="6">
    <location>
        <begin position="1"/>
        <end position="25"/>
    </location>
</feature>
<evidence type="ECO:0000256" key="2">
    <source>
        <dbReference type="ARBA" id="ARBA00022692"/>
    </source>
</evidence>
<evidence type="ECO:0000313" key="10">
    <source>
        <dbReference type="EMBL" id="MBI2875657.1"/>
    </source>
</evidence>
<evidence type="ECO:0000256" key="1">
    <source>
        <dbReference type="ARBA" id="ARBA00004141"/>
    </source>
</evidence>
<dbReference type="Pfam" id="PF01957">
    <property type="entry name" value="NfeD"/>
    <property type="match status" value="1"/>
</dbReference>
<keyword evidence="4 5" id="KW-0472">Membrane</keyword>
<evidence type="ECO:0000259" key="7">
    <source>
        <dbReference type="Pfam" id="PF01957"/>
    </source>
</evidence>
<keyword evidence="6" id="KW-0732">Signal</keyword>
<dbReference type="CDD" id="cd07020">
    <property type="entry name" value="Clp_protease_NfeD_1"/>
    <property type="match status" value="1"/>
</dbReference>
<organism evidence="10 11">
    <name type="scientific">Tectimicrobiota bacterium</name>
    <dbReference type="NCBI Taxonomy" id="2528274"/>
    <lineage>
        <taxon>Bacteria</taxon>
        <taxon>Pseudomonadati</taxon>
        <taxon>Nitrospinota/Tectimicrobiota group</taxon>
        <taxon>Candidatus Tectimicrobiota</taxon>
    </lineage>
</organism>
<gene>
    <name evidence="10" type="ORF">HYY20_02110</name>
</gene>
<feature type="domain" description="NfeD-like C-terminal" evidence="7">
    <location>
        <begin position="373"/>
        <end position="427"/>
    </location>
</feature>
<evidence type="ECO:0000256" key="3">
    <source>
        <dbReference type="ARBA" id="ARBA00022989"/>
    </source>
</evidence>
<evidence type="ECO:0000256" key="6">
    <source>
        <dbReference type="SAM" id="SignalP"/>
    </source>
</evidence>
<dbReference type="Proteomes" id="UP000769766">
    <property type="component" value="Unassembled WGS sequence"/>
</dbReference>
<dbReference type="GO" id="GO:0016020">
    <property type="term" value="C:membrane"/>
    <property type="evidence" value="ECO:0007669"/>
    <property type="project" value="UniProtKB-SubCell"/>
</dbReference>
<comment type="caution">
    <text evidence="10">The sequence shown here is derived from an EMBL/GenBank/DDBJ whole genome shotgun (WGS) entry which is preliminary data.</text>
</comment>
<accession>A0A932CM25</accession>
<keyword evidence="3 5" id="KW-1133">Transmembrane helix</keyword>
<dbReference type="PANTHER" id="PTHR33507:SF4">
    <property type="entry name" value="NODULATION COMPETITIVENESS PROTEIN NFED"/>
    <property type="match status" value="1"/>
</dbReference>
<reference evidence="10" key="1">
    <citation type="submission" date="2020-07" db="EMBL/GenBank/DDBJ databases">
        <title>Huge and variable diversity of episymbiotic CPR bacteria and DPANN archaea in groundwater ecosystems.</title>
        <authorList>
            <person name="He C.Y."/>
            <person name="Keren R."/>
            <person name="Whittaker M."/>
            <person name="Farag I.F."/>
            <person name="Doudna J."/>
            <person name="Cate J.H.D."/>
            <person name="Banfield J.F."/>
        </authorList>
    </citation>
    <scope>NUCLEOTIDE SEQUENCE</scope>
    <source>
        <strain evidence="10">NC_groundwater_672_Ag_B-0.1um_62_36</strain>
    </source>
</reference>
<dbReference type="InterPro" id="IPR029045">
    <property type="entry name" value="ClpP/crotonase-like_dom_sf"/>
</dbReference>
<dbReference type="PANTHER" id="PTHR33507">
    <property type="entry name" value="INNER MEMBRANE PROTEIN YBBJ"/>
    <property type="match status" value="1"/>
</dbReference>
<dbReference type="InterPro" id="IPR056738">
    <property type="entry name" value="NfeD1b_N"/>
</dbReference>
<dbReference type="EMBL" id="JACPRF010000062">
    <property type="protein sequence ID" value="MBI2875657.1"/>
    <property type="molecule type" value="Genomic_DNA"/>
</dbReference>
<dbReference type="InterPro" id="IPR002810">
    <property type="entry name" value="NfeD-like_C"/>
</dbReference>
<proteinExistence type="predicted"/>
<evidence type="ECO:0000256" key="4">
    <source>
        <dbReference type="ARBA" id="ARBA00023136"/>
    </source>
</evidence>
<dbReference type="SUPFAM" id="SSF52096">
    <property type="entry name" value="ClpP/crotonase"/>
    <property type="match status" value="1"/>
</dbReference>
<dbReference type="InterPro" id="IPR012340">
    <property type="entry name" value="NA-bd_OB-fold"/>
</dbReference>
<comment type="subcellular location">
    <subcellularLocation>
        <location evidence="1">Membrane</location>
        <topology evidence="1">Multi-pass membrane protein</topology>
    </subcellularLocation>
</comment>
<name>A0A932CM25_UNCTE</name>
<evidence type="ECO:0000313" key="11">
    <source>
        <dbReference type="Proteomes" id="UP000769766"/>
    </source>
</evidence>
<dbReference type="SUPFAM" id="SSF141322">
    <property type="entry name" value="NfeD domain-like"/>
    <property type="match status" value="1"/>
</dbReference>
<feature type="domain" description="NfeD1b N-terminal" evidence="9">
    <location>
        <begin position="30"/>
        <end position="188"/>
    </location>
</feature>
<dbReference type="InterPro" id="IPR052165">
    <property type="entry name" value="Membrane_assoc_protease"/>
</dbReference>
<dbReference type="Gene3D" id="2.40.50.140">
    <property type="entry name" value="Nucleic acid-binding proteins"/>
    <property type="match status" value="1"/>
</dbReference>
<feature type="transmembrane region" description="Helical" evidence="5">
    <location>
        <begin position="262"/>
        <end position="280"/>
    </location>
</feature>
<dbReference type="InterPro" id="IPR056739">
    <property type="entry name" value="NfeD_membrane"/>
</dbReference>
<dbReference type="Gene3D" id="3.90.226.10">
    <property type="entry name" value="2-enoyl-CoA Hydratase, Chain A, domain 1"/>
    <property type="match status" value="1"/>
</dbReference>
<keyword evidence="2 5" id="KW-0812">Transmembrane</keyword>
<evidence type="ECO:0000259" key="9">
    <source>
        <dbReference type="Pfam" id="PF25145"/>
    </source>
</evidence>
<feature type="transmembrane region" description="Helical" evidence="5">
    <location>
        <begin position="311"/>
        <end position="328"/>
    </location>
</feature>
<evidence type="ECO:0000259" key="8">
    <source>
        <dbReference type="Pfam" id="PF24961"/>
    </source>
</evidence>
<feature type="domain" description="NfeD integral membrane" evidence="8">
    <location>
        <begin position="240"/>
        <end position="357"/>
    </location>
</feature>